<reference evidence="1 2" key="1">
    <citation type="submission" date="2021-03" db="EMBL/GenBank/DDBJ databases">
        <title>Antimicrobial resistance genes in bacteria isolated from Japanese honey, and their potential for conferring macrolide and lincosamide resistance in the American foulbrood pathogen Paenibacillus larvae.</title>
        <authorList>
            <person name="Okamoto M."/>
            <person name="Kumagai M."/>
            <person name="Kanamori H."/>
            <person name="Takamatsu D."/>
        </authorList>
    </citation>
    <scope>NUCLEOTIDE SEQUENCE [LARGE SCALE GENOMIC DNA]</scope>
    <source>
        <strain evidence="1 2">J42TS3</strain>
    </source>
</reference>
<proteinExistence type="predicted"/>
<organism evidence="1 2">
    <name type="scientific">Paenibacillus vini</name>
    <dbReference type="NCBI Taxonomy" id="1476024"/>
    <lineage>
        <taxon>Bacteria</taxon>
        <taxon>Bacillati</taxon>
        <taxon>Bacillota</taxon>
        <taxon>Bacilli</taxon>
        <taxon>Bacillales</taxon>
        <taxon>Paenibacillaceae</taxon>
        <taxon>Paenibacillus</taxon>
    </lineage>
</organism>
<accession>A0ABQ4MGM1</accession>
<evidence type="ECO:0000313" key="1">
    <source>
        <dbReference type="EMBL" id="GIP55103.1"/>
    </source>
</evidence>
<protein>
    <submittedName>
        <fullName evidence="1">Uncharacterized protein</fullName>
    </submittedName>
</protein>
<dbReference type="Proteomes" id="UP000679992">
    <property type="component" value="Unassembled WGS sequence"/>
</dbReference>
<gene>
    <name evidence="1" type="ORF">J42TS3_41380</name>
</gene>
<name>A0ABQ4MGM1_9BACL</name>
<keyword evidence="2" id="KW-1185">Reference proteome</keyword>
<dbReference type="EMBL" id="BOSL01000015">
    <property type="protein sequence ID" value="GIP55103.1"/>
    <property type="molecule type" value="Genomic_DNA"/>
</dbReference>
<comment type="caution">
    <text evidence="1">The sequence shown here is derived from an EMBL/GenBank/DDBJ whole genome shotgun (WGS) entry which is preliminary data.</text>
</comment>
<evidence type="ECO:0000313" key="2">
    <source>
        <dbReference type="Proteomes" id="UP000679992"/>
    </source>
</evidence>
<sequence length="74" mass="8211">MPPSKRRERITVCNKWTGCEAFCKVAVDGVTFGFESSNGHHSRYWGQISLFKNLTDIQPVILPKTGLSLGKTAV</sequence>